<feature type="domain" description="AP2/ERF" evidence="9">
    <location>
        <begin position="592"/>
        <end position="650"/>
    </location>
</feature>
<dbReference type="Proteomes" id="UP001291926">
    <property type="component" value="Unassembled WGS sequence"/>
</dbReference>
<feature type="region of interest" description="Disordered" evidence="7">
    <location>
        <begin position="196"/>
        <end position="218"/>
    </location>
</feature>
<evidence type="ECO:0000256" key="2">
    <source>
        <dbReference type="ARBA" id="ARBA00023015"/>
    </source>
</evidence>
<feature type="domain" description="AP2/ERF" evidence="9">
    <location>
        <begin position="493"/>
        <end position="556"/>
    </location>
</feature>
<dbReference type="PROSITE" id="PS51032">
    <property type="entry name" value="AP2_ERF"/>
    <property type="match status" value="2"/>
</dbReference>
<dbReference type="SMART" id="SM00380">
    <property type="entry name" value="AP2"/>
    <property type="match status" value="2"/>
</dbReference>
<dbReference type="SUPFAM" id="SSF54928">
    <property type="entry name" value="RNA-binding domain, RBD"/>
    <property type="match status" value="2"/>
</dbReference>
<dbReference type="InterPro" id="IPR001471">
    <property type="entry name" value="AP2/ERF_dom"/>
</dbReference>
<sequence length="746" mass="83075">MEDTEQSKLFVGGISWETTDLVLRDHFSKYGVVLGSVVAKDRITGSPRGFAFVTFSESSAVDRALQDSHQILSRTVEVKRAIARSEQQIHQQNHRGFSRNNSRTNSSNRDQFRTKKIFVGGLSANLTVEEFRSYFEKFGRITDVVVMHDNVTHRPRGFGFITFDSEDSVEEVMQKNFHELTGKLVEVKRAVPKDGISNSNNGYNGRVDNGRSPDFNSYPPGNYTPYNTRFGYFPSAYGNVPMYPYGAGIYGYGLTPIAPRAPWSPAVAGFRGSLMPYGSGAPVYPAYLNGGPGVMGFAANGYSGILGNVDAQRAAESTQITRNDVDVNSFGYGKGFGGAGSKQSQNGYNFHSVNVNVMPLKSQSQGMVPIRVEDCSNMLLSLDTTSAPTLYNHHHHHHQYYYSGLNYNDFFQTNEVQEQNSSTNKQQPQIPVNEACFTNDGDLQSLSLSSSMNNTSVFASTLLTKKRGFEEIAPTKQSVHSKSIDTFGQRTSQYRGVTRHRWTGRYEAHLWDNSCKKEGQTRKGRQGGYDMEEKAARAYDLAALKYWGSSTHINFPLENYSQELEEMKNMTRQEHVAQLRRKSSGFSRGASIYRGVTRHHQHGRWQARIGRVAGNKDLYLGTFSTQEEAGEAYDIAAIKFRGANAVTNFDISRYDVEKIMASNTLPTGHVACRRNKDTEPNAKLPVATVQRREEFASLESSHGHGGVKTMNVGSYQIALRNLIGIDSTQTVVEESTTPVFAAWDDV</sequence>
<dbReference type="Gene3D" id="3.30.70.330">
    <property type="match status" value="2"/>
</dbReference>
<reference evidence="10 11" key="1">
    <citation type="journal article" date="2023" name="bioRxiv">
        <title>Genome report: Whole genome sequence and annotation of Penstemon davidsonii.</title>
        <authorList>
            <person name="Ostevik K.L."/>
            <person name="Alabady M."/>
            <person name="Zhang M."/>
            <person name="Rausher M.D."/>
        </authorList>
    </citation>
    <scope>NUCLEOTIDE SEQUENCE [LARGE SCALE GENOMIC DNA]</scope>
    <source>
        <strain evidence="10">DNT005</strain>
        <tissue evidence="10">Whole leaf</tissue>
    </source>
</reference>
<keyword evidence="5" id="KW-0539">Nucleus</keyword>
<keyword evidence="4" id="KW-0804">Transcription</keyword>
<dbReference type="EMBL" id="JAYDYQ010002688">
    <property type="protein sequence ID" value="KAK4478316.1"/>
    <property type="molecule type" value="Genomic_DNA"/>
</dbReference>
<dbReference type="PROSITE" id="PS50102">
    <property type="entry name" value="RRM"/>
    <property type="match status" value="2"/>
</dbReference>
<evidence type="ECO:0000256" key="3">
    <source>
        <dbReference type="ARBA" id="ARBA00023125"/>
    </source>
</evidence>
<feature type="domain" description="RRM" evidence="8">
    <location>
        <begin position="115"/>
        <end position="192"/>
    </location>
</feature>
<organism evidence="10 11">
    <name type="scientific">Penstemon davidsonii</name>
    <dbReference type="NCBI Taxonomy" id="160366"/>
    <lineage>
        <taxon>Eukaryota</taxon>
        <taxon>Viridiplantae</taxon>
        <taxon>Streptophyta</taxon>
        <taxon>Embryophyta</taxon>
        <taxon>Tracheophyta</taxon>
        <taxon>Spermatophyta</taxon>
        <taxon>Magnoliopsida</taxon>
        <taxon>eudicotyledons</taxon>
        <taxon>Gunneridae</taxon>
        <taxon>Pentapetalae</taxon>
        <taxon>asterids</taxon>
        <taxon>lamiids</taxon>
        <taxon>Lamiales</taxon>
        <taxon>Plantaginaceae</taxon>
        <taxon>Cheloneae</taxon>
        <taxon>Penstemon</taxon>
    </lineage>
</organism>
<dbReference type="PRINTS" id="PR00367">
    <property type="entry name" value="ETHRSPELEMNT"/>
</dbReference>
<evidence type="ECO:0000313" key="11">
    <source>
        <dbReference type="Proteomes" id="UP001291926"/>
    </source>
</evidence>
<feature type="domain" description="RRM" evidence="8">
    <location>
        <begin position="7"/>
        <end position="83"/>
    </location>
</feature>
<dbReference type="InterPro" id="IPR000504">
    <property type="entry name" value="RRM_dom"/>
</dbReference>
<dbReference type="InterPro" id="IPR036955">
    <property type="entry name" value="AP2/ERF_dom_sf"/>
</dbReference>
<comment type="caution">
    <text evidence="10">The sequence shown here is derived from an EMBL/GenBank/DDBJ whole genome shotgun (WGS) entry which is preliminary data.</text>
</comment>
<dbReference type="CDD" id="cd00018">
    <property type="entry name" value="AP2"/>
    <property type="match status" value="2"/>
</dbReference>
<accession>A0ABR0CP75</accession>
<evidence type="ECO:0000256" key="7">
    <source>
        <dbReference type="SAM" id="MobiDB-lite"/>
    </source>
</evidence>
<evidence type="ECO:0000259" key="8">
    <source>
        <dbReference type="PROSITE" id="PS50102"/>
    </source>
</evidence>
<evidence type="ECO:0000259" key="9">
    <source>
        <dbReference type="PROSITE" id="PS51032"/>
    </source>
</evidence>
<dbReference type="PANTHER" id="PTHR32467:SF157">
    <property type="entry name" value="AP2-LIKE ETHYLENE-RESPONSIVE TRANSCRIPTION FACTOR CRL5"/>
    <property type="match status" value="1"/>
</dbReference>
<dbReference type="InterPro" id="IPR012677">
    <property type="entry name" value="Nucleotide-bd_a/b_plait_sf"/>
</dbReference>
<evidence type="ECO:0000256" key="5">
    <source>
        <dbReference type="ARBA" id="ARBA00023242"/>
    </source>
</evidence>
<comment type="subcellular location">
    <subcellularLocation>
        <location evidence="1">Nucleus</location>
    </subcellularLocation>
</comment>
<keyword evidence="6" id="KW-0694">RNA-binding</keyword>
<keyword evidence="11" id="KW-1185">Reference proteome</keyword>
<evidence type="ECO:0000256" key="1">
    <source>
        <dbReference type="ARBA" id="ARBA00004123"/>
    </source>
</evidence>
<dbReference type="SMART" id="SM00360">
    <property type="entry name" value="RRM"/>
    <property type="match status" value="2"/>
</dbReference>
<dbReference type="CDD" id="cd12330">
    <property type="entry name" value="RRM2_Hrp1p"/>
    <property type="match status" value="1"/>
</dbReference>
<keyword evidence="3" id="KW-0238">DNA-binding</keyword>
<protein>
    <submittedName>
        <fullName evidence="10">Uncharacterized protein</fullName>
    </submittedName>
</protein>
<dbReference type="SUPFAM" id="SSF54171">
    <property type="entry name" value="DNA-binding domain"/>
    <property type="match status" value="2"/>
</dbReference>
<feature type="compositionally biased region" description="Low complexity" evidence="7">
    <location>
        <begin position="98"/>
        <end position="109"/>
    </location>
</feature>
<dbReference type="InterPro" id="IPR016177">
    <property type="entry name" value="DNA-bd_dom_sf"/>
</dbReference>
<dbReference type="PANTHER" id="PTHR32467">
    <property type="entry name" value="AP2-LIKE ETHYLENE-RESPONSIVE TRANSCRIPTION FACTOR"/>
    <property type="match status" value="1"/>
</dbReference>
<name>A0ABR0CP75_9LAMI</name>
<keyword evidence="2" id="KW-0805">Transcription regulation</keyword>
<evidence type="ECO:0000313" key="10">
    <source>
        <dbReference type="EMBL" id="KAK4478316.1"/>
    </source>
</evidence>
<evidence type="ECO:0000256" key="4">
    <source>
        <dbReference type="ARBA" id="ARBA00023163"/>
    </source>
</evidence>
<feature type="region of interest" description="Disordered" evidence="7">
    <location>
        <begin position="89"/>
        <end position="110"/>
    </location>
</feature>
<proteinExistence type="predicted"/>
<evidence type="ECO:0000256" key="6">
    <source>
        <dbReference type="PROSITE-ProRule" id="PRU00176"/>
    </source>
</evidence>
<dbReference type="Pfam" id="PF00076">
    <property type="entry name" value="RRM_1"/>
    <property type="match status" value="2"/>
</dbReference>
<dbReference type="Pfam" id="PF00847">
    <property type="entry name" value="AP2"/>
    <property type="match status" value="1"/>
</dbReference>
<gene>
    <name evidence="10" type="ORF">RD792_017605</name>
</gene>
<dbReference type="InterPro" id="IPR035979">
    <property type="entry name" value="RBD_domain_sf"/>
</dbReference>
<dbReference type="Gene3D" id="3.30.730.10">
    <property type="entry name" value="AP2/ERF domain"/>
    <property type="match status" value="2"/>
</dbReference>